<dbReference type="AlphaFoldDB" id="A0A917WGD6"/>
<name>A0A917WGD6_9RHOB</name>
<evidence type="ECO:0008006" key="5">
    <source>
        <dbReference type="Google" id="ProtNLM"/>
    </source>
</evidence>
<feature type="region of interest" description="Disordered" evidence="1">
    <location>
        <begin position="31"/>
        <end position="50"/>
    </location>
</feature>
<feature type="compositionally biased region" description="Polar residues" evidence="1">
    <location>
        <begin position="36"/>
        <end position="50"/>
    </location>
</feature>
<reference evidence="3" key="1">
    <citation type="journal article" date="2014" name="Int. J. Syst. Evol. Microbiol.">
        <title>Complete genome sequence of Corynebacterium casei LMG S-19264T (=DSM 44701T), isolated from a smear-ripened cheese.</title>
        <authorList>
            <consortium name="US DOE Joint Genome Institute (JGI-PGF)"/>
            <person name="Walter F."/>
            <person name="Albersmeier A."/>
            <person name="Kalinowski J."/>
            <person name="Ruckert C."/>
        </authorList>
    </citation>
    <scope>NUCLEOTIDE SEQUENCE</scope>
    <source>
        <strain evidence="3">CGMCC 1.6293</strain>
    </source>
</reference>
<comment type="caution">
    <text evidence="3">The sequence shown here is derived from an EMBL/GenBank/DDBJ whole genome shotgun (WGS) entry which is preliminary data.</text>
</comment>
<dbReference type="RefSeq" id="WP_028287681.1">
    <property type="nucleotide sequence ID" value="NZ_BMLF01000002.1"/>
</dbReference>
<dbReference type="Proteomes" id="UP000649829">
    <property type="component" value="Unassembled WGS sequence"/>
</dbReference>
<keyword evidence="2" id="KW-0732">Signal</keyword>
<sequence length="104" mass="10352">MRHMSRVAATAILLLGATTAGATPFTCTFTGGIPGQSDSEGNVGPFQSNGAGYAAEGETIRTAAREARLACTAGEALGAQGCMFLGCTDVAEAEKAAEPQPAGD</sequence>
<evidence type="ECO:0000256" key="1">
    <source>
        <dbReference type="SAM" id="MobiDB-lite"/>
    </source>
</evidence>
<accession>A0A917WGD6</accession>
<organism evidence="3 4">
    <name type="scientific">Pseudooceanicola nanhaiensis</name>
    <dbReference type="NCBI Taxonomy" id="375761"/>
    <lineage>
        <taxon>Bacteria</taxon>
        <taxon>Pseudomonadati</taxon>
        <taxon>Pseudomonadota</taxon>
        <taxon>Alphaproteobacteria</taxon>
        <taxon>Rhodobacterales</taxon>
        <taxon>Paracoccaceae</taxon>
        <taxon>Pseudooceanicola</taxon>
    </lineage>
</organism>
<evidence type="ECO:0000313" key="4">
    <source>
        <dbReference type="Proteomes" id="UP000649829"/>
    </source>
</evidence>
<feature type="signal peptide" evidence="2">
    <location>
        <begin position="1"/>
        <end position="22"/>
    </location>
</feature>
<reference evidence="3" key="2">
    <citation type="submission" date="2020-09" db="EMBL/GenBank/DDBJ databases">
        <authorList>
            <person name="Sun Q."/>
            <person name="Zhou Y."/>
        </authorList>
    </citation>
    <scope>NUCLEOTIDE SEQUENCE</scope>
    <source>
        <strain evidence="3">CGMCC 1.6293</strain>
    </source>
</reference>
<evidence type="ECO:0000256" key="2">
    <source>
        <dbReference type="SAM" id="SignalP"/>
    </source>
</evidence>
<protein>
    <recommendedName>
        <fullName evidence="5">DUF4189 domain-containing protein</fullName>
    </recommendedName>
</protein>
<feature type="chain" id="PRO_5037455960" description="DUF4189 domain-containing protein" evidence="2">
    <location>
        <begin position="23"/>
        <end position="104"/>
    </location>
</feature>
<dbReference type="EMBL" id="BMLF01000002">
    <property type="protein sequence ID" value="GGM01799.1"/>
    <property type="molecule type" value="Genomic_DNA"/>
</dbReference>
<proteinExistence type="predicted"/>
<gene>
    <name evidence="3" type="ORF">GCM10011534_24510</name>
</gene>
<evidence type="ECO:0000313" key="3">
    <source>
        <dbReference type="EMBL" id="GGM01799.1"/>
    </source>
</evidence>
<keyword evidence="4" id="KW-1185">Reference proteome</keyword>